<feature type="compositionally biased region" description="Acidic residues" evidence="1">
    <location>
        <begin position="20"/>
        <end position="36"/>
    </location>
</feature>
<gene>
    <name evidence="3" type="ORF">EEDITHA_LOCUS16347</name>
</gene>
<keyword evidence="4" id="KW-1185">Reference proteome</keyword>
<evidence type="ECO:0000313" key="3">
    <source>
        <dbReference type="EMBL" id="CAH2101613.1"/>
    </source>
</evidence>
<feature type="domain" description="PiggyBac transposable element-derived protein" evidence="2">
    <location>
        <begin position="197"/>
        <end position="548"/>
    </location>
</feature>
<feature type="region of interest" description="Disordered" evidence="1">
    <location>
        <begin position="13"/>
        <end position="77"/>
    </location>
</feature>
<accession>A0AAU9UUC9</accession>
<evidence type="ECO:0000256" key="1">
    <source>
        <dbReference type="SAM" id="MobiDB-lite"/>
    </source>
</evidence>
<dbReference type="EMBL" id="CAKOGL010000024">
    <property type="protein sequence ID" value="CAH2101613.1"/>
    <property type="molecule type" value="Genomic_DNA"/>
</dbReference>
<dbReference type="PANTHER" id="PTHR46599:SF3">
    <property type="entry name" value="PIGGYBAC TRANSPOSABLE ELEMENT-DERIVED PROTEIN 4"/>
    <property type="match status" value="1"/>
</dbReference>
<dbReference type="InterPro" id="IPR029526">
    <property type="entry name" value="PGBD"/>
</dbReference>
<name>A0AAU9UUC9_EUPED</name>
<protein>
    <recommendedName>
        <fullName evidence="2">PiggyBac transposable element-derived protein domain-containing protein</fullName>
    </recommendedName>
</protein>
<sequence>MSQNEHIIRLLLEVSTPETSDNDDPCGDDGGEFYSDEDYRPSSTSESSKEEIGMGGISTRHRRSSSSSNESNAVVSPSLQSDGIVINPVIQSPVAEQYFCQKNSNAVQTENLDVSFQSLEEEQPNILGASCFPSNDNMDLSRELQEVEQSVSQGVCDTVLQQLNDDDEWSTSTIPIIDFNFDGSSTGPKFDLKQIETPLDMFKLVFTENLIDQIIHCTNNYGIKLTNQDRPHTRNSRNCKFRPVDQQEILSFLGMCLLQGQLKFPVRRSFFSNDPLYYHPVFQYITSGRRFEQILRCLCVADDKAKGEDKVLDFIRSLNHNFQSIYGPSKELSIDESLILFRGRVYFRQYIKGKKAKYGIKFYVLTTADGYVLDMIMYRGKDDSEAGKKTQNIVLKLLEPYVLKGHHVFMDNFYNSVELSQKLLDLQTHSCGTLRKNRKLNPRALMYQKVKKGEHYWWRKGQIYVSVWKDKRPVHMISTRDHPKLIEVANRHGKMSTKPTEVINYNSFMGGVDRVDQMISYYSSPRKSIRWYKRVIFHCLDVAVWNAFYLYKKYVKKDKKYKSIEFRDKLIKEMCNISENVKGSDVVRKDSMYSSRRFNKHIVENSNVAAMKGHWPIVMPVASTSDEGKRKFKYLNCKMCTKLKKRKETKYICKGCAQRTPLCPECFEDWHILYSNE</sequence>
<proteinExistence type="predicted"/>
<dbReference type="PANTHER" id="PTHR46599">
    <property type="entry name" value="PIGGYBAC TRANSPOSABLE ELEMENT-DERIVED PROTEIN 4"/>
    <property type="match status" value="1"/>
</dbReference>
<feature type="compositionally biased region" description="Low complexity" evidence="1">
    <location>
        <begin position="65"/>
        <end position="77"/>
    </location>
</feature>
<comment type="caution">
    <text evidence="3">The sequence shown here is derived from an EMBL/GenBank/DDBJ whole genome shotgun (WGS) entry which is preliminary data.</text>
</comment>
<evidence type="ECO:0000313" key="4">
    <source>
        <dbReference type="Proteomes" id="UP001153954"/>
    </source>
</evidence>
<reference evidence="3" key="1">
    <citation type="submission" date="2022-03" db="EMBL/GenBank/DDBJ databases">
        <authorList>
            <person name="Tunstrom K."/>
        </authorList>
    </citation>
    <scope>NUCLEOTIDE SEQUENCE</scope>
</reference>
<organism evidence="3 4">
    <name type="scientific">Euphydryas editha</name>
    <name type="common">Edith's checkerspot</name>
    <dbReference type="NCBI Taxonomy" id="104508"/>
    <lineage>
        <taxon>Eukaryota</taxon>
        <taxon>Metazoa</taxon>
        <taxon>Ecdysozoa</taxon>
        <taxon>Arthropoda</taxon>
        <taxon>Hexapoda</taxon>
        <taxon>Insecta</taxon>
        <taxon>Pterygota</taxon>
        <taxon>Neoptera</taxon>
        <taxon>Endopterygota</taxon>
        <taxon>Lepidoptera</taxon>
        <taxon>Glossata</taxon>
        <taxon>Ditrysia</taxon>
        <taxon>Papilionoidea</taxon>
        <taxon>Nymphalidae</taxon>
        <taxon>Nymphalinae</taxon>
        <taxon>Euphydryas</taxon>
    </lineage>
</organism>
<evidence type="ECO:0000259" key="2">
    <source>
        <dbReference type="Pfam" id="PF13843"/>
    </source>
</evidence>
<dbReference type="Pfam" id="PF13843">
    <property type="entry name" value="DDE_Tnp_1_7"/>
    <property type="match status" value="1"/>
</dbReference>
<dbReference type="AlphaFoldDB" id="A0AAU9UUC9"/>
<dbReference type="Proteomes" id="UP001153954">
    <property type="component" value="Unassembled WGS sequence"/>
</dbReference>